<organism evidence="7 8">
    <name type="scientific">Paraphaeosphaeria sporulosa</name>
    <dbReference type="NCBI Taxonomy" id="1460663"/>
    <lineage>
        <taxon>Eukaryota</taxon>
        <taxon>Fungi</taxon>
        <taxon>Dikarya</taxon>
        <taxon>Ascomycota</taxon>
        <taxon>Pezizomycotina</taxon>
        <taxon>Dothideomycetes</taxon>
        <taxon>Pleosporomycetidae</taxon>
        <taxon>Pleosporales</taxon>
        <taxon>Massarineae</taxon>
        <taxon>Didymosphaeriaceae</taxon>
        <taxon>Paraphaeosphaeria</taxon>
    </lineage>
</organism>
<evidence type="ECO:0000256" key="4">
    <source>
        <dbReference type="ARBA" id="ARBA00022989"/>
    </source>
</evidence>
<feature type="transmembrane region" description="Helical" evidence="6">
    <location>
        <begin position="92"/>
        <end position="113"/>
    </location>
</feature>
<keyword evidence="5 6" id="KW-0472">Membrane</keyword>
<dbReference type="PANTHER" id="PTHR23502">
    <property type="entry name" value="MAJOR FACILITATOR SUPERFAMILY"/>
    <property type="match status" value="1"/>
</dbReference>
<keyword evidence="8" id="KW-1185">Reference proteome</keyword>
<dbReference type="GeneID" id="28757521"/>
<dbReference type="OrthoDB" id="3936150at2759"/>
<keyword evidence="2" id="KW-0813">Transport</keyword>
<protein>
    <recommendedName>
        <fullName evidence="9">Major facilitator superfamily (MFS) profile domain-containing protein</fullName>
    </recommendedName>
</protein>
<evidence type="ECO:0000256" key="1">
    <source>
        <dbReference type="ARBA" id="ARBA00004141"/>
    </source>
</evidence>
<evidence type="ECO:0008006" key="9">
    <source>
        <dbReference type="Google" id="ProtNLM"/>
    </source>
</evidence>
<proteinExistence type="predicted"/>
<feature type="transmembrane region" description="Helical" evidence="6">
    <location>
        <begin position="64"/>
        <end position="86"/>
    </location>
</feature>
<evidence type="ECO:0000256" key="6">
    <source>
        <dbReference type="SAM" id="Phobius"/>
    </source>
</evidence>
<dbReference type="Proteomes" id="UP000077069">
    <property type="component" value="Unassembled WGS sequence"/>
</dbReference>
<keyword evidence="3 6" id="KW-0812">Transmembrane</keyword>
<dbReference type="GO" id="GO:0022857">
    <property type="term" value="F:transmembrane transporter activity"/>
    <property type="evidence" value="ECO:0007669"/>
    <property type="project" value="TreeGrafter"/>
</dbReference>
<dbReference type="STRING" id="1460663.A0A177CSP1"/>
<dbReference type="SUPFAM" id="SSF103473">
    <property type="entry name" value="MFS general substrate transporter"/>
    <property type="match status" value="1"/>
</dbReference>
<dbReference type="EMBL" id="KV441549">
    <property type="protein sequence ID" value="OAG10545.1"/>
    <property type="molecule type" value="Genomic_DNA"/>
</dbReference>
<feature type="transmembrane region" description="Helical" evidence="6">
    <location>
        <begin position="34"/>
        <end position="52"/>
    </location>
</feature>
<dbReference type="RefSeq" id="XP_018040910.1">
    <property type="nucleotide sequence ID" value="XM_018174035.1"/>
</dbReference>
<dbReference type="GO" id="GO:0005886">
    <property type="term" value="C:plasma membrane"/>
    <property type="evidence" value="ECO:0007669"/>
    <property type="project" value="TreeGrafter"/>
</dbReference>
<evidence type="ECO:0000313" key="8">
    <source>
        <dbReference type="Proteomes" id="UP000077069"/>
    </source>
</evidence>
<dbReference type="InParanoid" id="A0A177CSP1"/>
<accession>A0A177CSP1</accession>
<name>A0A177CSP1_9PLEO</name>
<sequence length="123" mass="13759">MARYGALLIPISLVWFAWSSHFMVLWIVPIIASLLFGTGIHIIILSIPNYLIDAYQVHSGSAFASTIQVGNLIGGGVSMFVTQLYTKLGNEWASSLLGFIAMLLVLIPWILFYTRYVIRKRIP</sequence>
<dbReference type="PANTHER" id="PTHR23502:SF132">
    <property type="entry name" value="POLYAMINE TRANSPORTER 2-RELATED"/>
    <property type="match status" value="1"/>
</dbReference>
<feature type="transmembrane region" description="Helical" evidence="6">
    <location>
        <begin position="7"/>
        <end position="28"/>
    </location>
</feature>
<evidence type="ECO:0000256" key="2">
    <source>
        <dbReference type="ARBA" id="ARBA00022448"/>
    </source>
</evidence>
<evidence type="ECO:0000256" key="3">
    <source>
        <dbReference type="ARBA" id="ARBA00022692"/>
    </source>
</evidence>
<dbReference type="InterPro" id="IPR036259">
    <property type="entry name" value="MFS_trans_sf"/>
</dbReference>
<dbReference type="AlphaFoldDB" id="A0A177CSP1"/>
<gene>
    <name evidence="7" type="ORF">CC84DRAFT_1084111</name>
</gene>
<keyword evidence="4 6" id="KW-1133">Transmembrane helix</keyword>
<evidence type="ECO:0000256" key="5">
    <source>
        <dbReference type="ARBA" id="ARBA00023136"/>
    </source>
</evidence>
<comment type="subcellular location">
    <subcellularLocation>
        <location evidence="1">Membrane</location>
        <topology evidence="1">Multi-pass membrane protein</topology>
    </subcellularLocation>
</comment>
<reference evidence="7 8" key="1">
    <citation type="submission" date="2016-05" db="EMBL/GenBank/DDBJ databases">
        <title>Comparative analysis of secretome profiles of manganese(II)-oxidizing ascomycete fungi.</title>
        <authorList>
            <consortium name="DOE Joint Genome Institute"/>
            <person name="Zeiner C.A."/>
            <person name="Purvine S.O."/>
            <person name="Zink E.M."/>
            <person name="Wu S."/>
            <person name="Pasa-Tolic L."/>
            <person name="Chaput D.L."/>
            <person name="Haridas S."/>
            <person name="Grigoriev I.V."/>
            <person name="Santelli C.M."/>
            <person name="Hansel C.M."/>
        </authorList>
    </citation>
    <scope>NUCLEOTIDE SEQUENCE [LARGE SCALE GENOMIC DNA]</scope>
    <source>
        <strain evidence="7 8">AP3s5-JAC2a</strain>
    </source>
</reference>
<evidence type="ECO:0000313" key="7">
    <source>
        <dbReference type="EMBL" id="OAG10545.1"/>
    </source>
</evidence>